<evidence type="ECO:0000256" key="26">
    <source>
        <dbReference type="RuleBase" id="RU363097"/>
    </source>
</evidence>
<comment type="catalytic activity">
    <reaction evidence="12">
        <text>hexadecanoyl-CoA + 2 NADPH + 2 H(+) = hexadecan-1-ol + 2 NADP(+) + CoA</text>
        <dbReference type="Rhea" id="RHEA:36315"/>
        <dbReference type="ChEBI" id="CHEBI:15378"/>
        <dbReference type="ChEBI" id="CHEBI:16125"/>
        <dbReference type="ChEBI" id="CHEBI:57287"/>
        <dbReference type="ChEBI" id="CHEBI:57379"/>
        <dbReference type="ChEBI" id="CHEBI:57783"/>
        <dbReference type="ChEBI" id="CHEBI:58349"/>
        <dbReference type="EC" id="1.2.1.84"/>
    </reaction>
    <physiologicalReaction direction="left-to-right" evidence="12">
        <dbReference type="Rhea" id="RHEA:36316"/>
    </physiologicalReaction>
</comment>
<comment type="subcellular location">
    <subcellularLocation>
        <location evidence="1">Peroxisome membrane</location>
        <topology evidence="1">Single-pass membrane protein</topology>
    </subcellularLocation>
</comment>
<evidence type="ECO:0000256" key="15">
    <source>
        <dbReference type="ARBA" id="ARBA00049930"/>
    </source>
</evidence>
<comment type="catalytic activity">
    <reaction evidence="18">
        <text>docosanoyl-CoA + 2 NADPH + 2 H(+) = docosan-1-ol + 2 NADP(+) + CoA</text>
        <dbReference type="Rhea" id="RHEA:81731"/>
        <dbReference type="ChEBI" id="CHEBI:15378"/>
        <dbReference type="ChEBI" id="CHEBI:31000"/>
        <dbReference type="ChEBI" id="CHEBI:57287"/>
        <dbReference type="ChEBI" id="CHEBI:57783"/>
        <dbReference type="ChEBI" id="CHEBI:58349"/>
        <dbReference type="ChEBI" id="CHEBI:65059"/>
    </reaction>
    <physiologicalReaction direction="left-to-right" evidence="18">
        <dbReference type="Rhea" id="RHEA:81732"/>
    </physiologicalReaction>
</comment>
<dbReference type="AlphaFoldDB" id="A0A6I9XUY2"/>
<protein>
    <recommendedName>
        <fullName evidence="26">Fatty acyl-CoA reductase</fullName>
        <ecNumber evidence="26">1.2.1.84</ecNumber>
    </recommendedName>
</protein>
<dbReference type="Pfam" id="PF03015">
    <property type="entry name" value="Sterile"/>
    <property type="match status" value="1"/>
</dbReference>
<dbReference type="Proteomes" id="UP000504617">
    <property type="component" value="Unplaced"/>
</dbReference>
<dbReference type="InterPro" id="IPR026055">
    <property type="entry name" value="FAR"/>
</dbReference>
<evidence type="ECO:0000256" key="4">
    <source>
        <dbReference type="ARBA" id="ARBA00022692"/>
    </source>
</evidence>
<gene>
    <name evidence="30" type="primary">LOC106543090</name>
</gene>
<dbReference type="KEGG" id="tsr:106543090"/>
<evidence type="ECO:0000256" key="11">
    <source>
        <dbReference type="ARBA" id="ARBA00047991"/>
    </source>
</evidence>
<dbReference type="Gene3D" id="3.40.50.720">
    <property type="entry name" value="NAD(P)-binding Rossmann-like Domain"/>
    <property type="match status" value="1"/>
</dbReference>
<dbReference type="InterPro" id="IPR033640">
    <property type="entry name" value="FAR_C"/>
</dbReference>
<dbReference type="GO" id="GO:0102965">
    <property type="term" value="F:alcohol-forming long-chain fatty acyl-CoA reductase activity"/>
    <property type="evidence" value="ECO:0007669"/>
    <property type="project" value="UniProtKB-EC"/>
</dbReference>
<dbReference type="InterPro" id="IPR013120">
    <property type="entry name" value="FAR_NAD-bd"/>
</dbReference>
<sequence length="534" mass="61270">MCDEDALLQSAFQDPATKNLEMKDTMSLVGAYYSGKSVLVTGATGFMGKVLVEKLLRSCHDVKTIYICARAKGGRSMQTRVENLLQCKVFDRVREEWPNFHEKIKPISAEFTQPNLAIPSEDMEELLSEVNVIFHCAATVRFDEPLKDALLLNVMGTQQLLRLAHQMKNLEALIHVSTAYSNCNRKHIEEVFYPVPVEPTKLLDLVMWMDESLIEAITPNLIGDWPNTYTFSKALTEHLIQQEKGDLNVAIIRPSIVGASWQEPFPGWIDNFNGTSGLLVAGAKGILRSIKCNPAAVADIIPVDLAINLTISAGWYTAVHRPKSPLIYNCTSGSLNPLSWDELQIKATNMYKKYPVEKPFRIPKANVTSSYLLHHYWTFVYHTIPAFLWDLHLRLLGKKPRMMKLVTRLDKTLNLLEYFISNSWDWSYENTNMLLKELNPKDRTLFCFDICQLTWSEYMKDYCLGTKKYLLNEDMAGLPAARQHIRRLRTIQFALKAALLVIVWRVFIARSQMARNVWYFVLSLCYKFFSYIRA</sequence>
<evidence type="ECO:0000256" key="18">
    <source>
        <dbReference type="ARBA" id="ARBA00050790"/>
    </source>
</evidence>
<dbReference type="EC" id="1.2.1.84" evidence="26"/>
<evidence type="ECO:0000256" key="3">
    <source>
        <dbReference type="ARBA" id="ARBA00022516"/>
    </source>
</evidence>
<dbReference type="InterPro" id="IPR036291">
    <property type="entry name" value="NAD(P)-bd_dom_sf"/>
</dbReference>
<keyword evidence="3 26" id="KW-0444">Lipid biosynthesis</keyword>
<evidence type="ECO:0000256" key="13">
    <source>
        <dbReference type="ARBA" id="ARBA00049089"/>
    </source>
</evidence>
<evidence type="ECO:0000256" key="1">
    <source>
        <dbReference type="ARBA" id="ARBA00004549"/>
    </source>
</evidence>
<dbReference type="FunFam" id="3.40.50.720:FF:000278">
    <property type="entry name" value="Fatty acyl-CoA reductase"/>
    <property type="match status" value="1"/>
</dbReference>
<evidence type="ECO:0000259" key="27">
    <source>
        <dbReference type="Pfam" id="PF03015"/>
    </source>
</evidence>
<dbReference type="GeneID" id="106543090"/>
<reference evidence="30" key="1">
    <citation type="submission" date="2025-08" db="UniProtKB">
        <authorList>
            <consortium name="RefSeq"/>
        </authorList>
    </citation>
    <scope>IDENTIFICATION</scope>
</reference>
<feature type="non-terminal residue" evidence="30">
    <location>
        <position position="534"/>
    </location>
</feature>
<keyword evidence="6 26" id="KW-1133">Transmembrane helix</keyword>
<dbReference type="GO" id="GO:0010025">
    <property type="term" value="P:wax biosynthetic process"/>
    <property type="evidence" value="ECO:0007669"/>
    <property type="project" value="UniProtKB-ARBA"/>
</dbReference>
<keyword evidence="8 26" id="KW-0443">Lipid metabolism</keyword>
<dbReference type="SUPFAM" id="SSF51735">
    <property type="entry name" value="NAD(P)-binding Rossmann-fold domains"/>
    <property type="match status" value="1"/>
</dbReference>
<evidence type="ECO:0000256" key="16">
    <source>
        <dbReference type="ARBA" id="ARBA00050452"/>
    </source>
</evidence>
<evidence type="ECO:0000256" key="9">
    <source>
        <dbReference type="ARBA" id="ARBA00023136"/>
    </source>
</evidence>
<dbReference type="Pfam" id="PF07993">
    <property type="entry name" value="NAD_binding_4"/>
    <property type="match status" value="1"/>
</dbReference>
<comment type="catalytic activity">
    <reaction evidence="23">
        <text>24-methylpentacosanoyl-CoA + 2 NADPH + 2 H(+) = 24-methylpentacosan-1-ol + 2 NADP(+) + CoA</text>
        <dbReference type="Rhea" id="RHEA:81779"/>
        <dbReference type="ChEBI" id="CHEBI:15378"/>
        <dbReference type="ChEBI" id="CHEBI:57287"/>
        <dbReference type="ChEBI" id="CHEBI:57783"/>
        <dbReference type="ChEBI" id="CHEBI:58349"/>
        <dbReference type="ChEBI" id="CHEBI:84917"/>
        <dbReference type="ChEBI" id="CHEBI:232002"/>
    </reaction>
    <physiologicalReaction direction="left-to-right" evidence="23">
        <dbReference type="Rhea" id="RHEA:81780"/>
    </physiologicalReaction>
</comment>
<dbReference type="CDD" id="cd05236">
    <property type="entry name" value="FAR-N_SDR_e"/>
    <property type="match status" value="1"/>
</dbReference>
<feature type="domain" description="Thioester reductase (TE)" evidence="28">
    <location>
        <begin position="40"/>
        <end position="309"/>
    </location>
</feature>
<evidence type="ECO:0000256" key="25">
    <source>
        <dbReference type="ARBA" id="ARBA00052885"/>
    </source>
</evidence>
<dbReference type="OrthoDB" id="429813at2759"/>
<organism evidence="29 30">
    <name type="scientific">Thamnophis sirtalis</name>
    <dbReference type="NCBI Taxonomy" id="35019"/>
    <lineage>
        <taxon>Eukaryota</taxon>
        <taxon>Metazoa</taxon>
        <taxon>Chordata</taxon>
        <taxon>Craniata</taxon>
        <taxon>Vertebrata</taxon>
        <taxon>Euteleostomi</taxon>
        <taxon>Lepidosauria</taxon>
        <taxon>Squamata</taxon>
        <taxon>Bifurcata</taxon>
        <taxon>Unidentata</taxon>
        <taxon>Episquamata</taxon>
        <taxon>Toxicofera</taxon>
        <taxon>Serpentes</taxon>
        <taxon>Colubroidea</taxon>
        <taxon>Colubridae</taxon>
        <taxon>Natricinae</taxon>
        <taxon>Thamnophis</taxon>
    </lineage>
</organism>
<comment type="catalytic activity">
    <reaction evidence="20">
        <text>triacontanoyl-CoA + 2 NADPH + 2 H(+) = triacontan-1-ol + 2 NADP(+) + CoA</text>
        <dbReference type="Rhea" id="RHEA:81747"/>
        <dbReference type="ChEBI" id="CHEBI:15378"/>
        <dbReference type="ChEBI" id="CHEBI:28409"/>
        <dbReference type="ChEBI" id="CHEBI:57287"/>
        <dbReference type="ChEBI" id="CHEBI:57783"/>
        <dbReference type="ChEBI" id="CHEBI:58349"/>
        <dbReference type="ChEBI" id="CHEBI:76386"/>
    </reaction>
    <physiologicalReaction direction="left-to-right" evidence="20">
        <dbReference type="Rhea" id="RHEA:81748"/>
    </physiologicalReaction>
</comment>
<keyword evidence="10" id="KW-0576">Peroxisome</keyword>
<comment type="catalytic activity">
    <reaction evidence="14">
        <text>18-methylnonadecanoyl-CoA + 2 NADPH + 2 H(+) = 18-methylnonadecan-1-ol + 2 NADP(+) + CoA</text>
        <dbReference type="Rhea" id="RHEA:81767"/>
        <dbReference type="ChEBI" id="CHEBI:15378"/>
        <dbReference type="ChEBI" id="CHEBI:57287"/>
        <dbReference type="ChEBI" id="CHEBI:57783"/>
        <dbReference type="ChEBI" id="CHEBI:58349"/>
        <dbReference type="ChEBI" id="CHEBI:84914"/>
        <dbReference type="ChEBI" id="CHEBI:231999"/>
    </reaction>
    <physiologicalReaction direction="left-to-right" evidence="14">
        <dbReference type="Rhea" id="RHEA:81768"/>
    </physiologicalReaction>
</comment>
<comment type="catalytic activity">
    <reaction evidence="11">
        <text>octadecanoyl-CoA + 2 NADPH + 2 H(+) = octadecan-1-ol + 2 NADP(+) + CoA</text>
        <dbReference type="Rhea" id="RHEA:36319"/>
        <dbReference type="ChEBI" id="CHEBI:15378"/>
        <dbReference type="ChEBI" id="CHEBI:32154"/>
        <dbReference type="ChEBI" id="CHEBI:57287"/>
        <dbReference type="ChEBI" id="CHEBI:57394"/>
        <dbReference type="ChEBI" id="CHEBI:57783"/>
        <dbReference type="ChEBI" id="CHEBI:58349"/>
        <dbReference type="EC" id="1.2.1.84"/>
    </reaction>
    <physiologicalReaction direction="left-to-right" evidence="11">
        <dbReference type="Rhea" id="RHEA:36320"/>
    </physiologicalReaction>
</comment>
<keyword evidence="4 26" id="KW-0812">Transmembrane</keyword>
<evidence type="ECO:0000256" key="12">
    <source>
        <dbReference type="ARBA" id="ARBA00048521"/>
    </source>
</evidence>
<comment type="function">
    <text evidence="26">Catalyzes the reduction of fatty acyl-CoA to fatty alcohols.</text>
</comment>
<comment type="catalytic activity">
    <reaction evidence="21">
        <text>22-methyltricosanoyl-CoA + 2 NADPH + 2 H(+) = 22-methyltricosan-1-ol + 2 NADP(+) + CoA</text>
        <dbReference type="Rhea" id="RHEA:81775"/>
        <dbReference type="ChEBI" id="CHEBI:15378"/>
        <dbReference type="ChEBI" id="CHEBI:57287"/>
        <dbReference type="ChEBI" id="CHEBI:57783"/>
        <dbReference type="ChEBI" id="CHEBI:58349"/>
        <dbReference type="ChEBI" id="CHEBI:84916"/>
        <dbReference type="ChEBI" id="CHEBI:232001"/>
    </reaction>
    <physiologicalReaction direction="left-to-right" evidence="21">
        <dbReference type="Rhea" id="RHEA:81776"/>
    </physiologicalReaction>
</comment>
<evidence type="ECO:0000256" key="21">
    <source>
        <dbReference type="ARBA" id="ARBA00051218"/>
    </source>
</evidence>
<evidence type="ECO:0000256" key="19">
    <source>
        <dbReference type="ARBA" id="ARBA00051014"/>
    </source>
</evidence>
<comment type="catalytic activity">
    <reaction evidence="24">
        <text>tetracosanoyl-CoA + 2 NADPH + 2 H(+) = tetracosan-1-ol + 2 NADP(+) + CoA</text>
        <dbReference type="Rhea" id="RHEA:81735"/>
        <dbReference type="ChEBI" id="CHEBI:15378"/>
        <dbReference type="ChEBI" id="CHEBI:57287"/>
        <dbReference type="ChEBI" id="CHEBI:57783"/>
        <dbReference type="ChEBI" id="CHEBI:58349"/>
        <dbReference type="ChEBI" id="CHEBI:65052"/>
        <dbReference type="ChEBI" id="CHEBI:77413"/>
    </reaction>
    <physiologicalReaction direction="left-to-right" evidence="24">
        <dbReference type="Rhea" id="RHEA:81736"/>
    </physiologicalReaction>
</comment>
<evidence type="ECO:0000256" key="17">
    <source>
        <dbReference type="ARBA" id="ARBA00050515"/>
    </source>
</evidence>
<accession>A0A6I9XUY2</accession>
<evidence type="ECO:0000256" key="8">
    <source>
        <dbReference type="ARBA" id="ARBA00023098"/>
    </source>
</evidence>
<keyword evidence="29" id="KW-1185">Reference proteome</keyword>
<comment type="catalytic activity">
    <reaction evidence="16">
        <text>hexacosanoyl-CoA + 2 NADPH + 2 H(+) = hexacosan-1-ol + 2 NADP(+) + CoA</text>
        <dbReference type="Rhea" id="RHEA:81739"/>
        <dbReference type="ChEBI" id="CHEBI:15378"/>
        <dbReference type="ChEBI" id="CHEBI:28415"/>
        <dbReference type="ChEBI" id="CHEBI:57287"/>
        <dbReference type="ChEBI" id="CHEBI:57783"/>
        <dbReference type="ChEBI" id="CHEBI:58349"/>
        <dbReference type="ChEBI" id="CHEBI:64868"/>
    </reaction>
    <physiologicalReaction direction="left-to-right" evidence="16">
        <dbReference type="Rhea" id="RHEA:81740"/>
    </physiologicalReaction>
</comment>
<dbReference type="RefSeq" id="XP_013914473.1">
    <property type="nucleotide sequence ID" value="XM_014058998.1"/>
</dbReference>
<comment type="catalytic activity">
    <reaction evidence="25">
        <text>20-methylheneicosanoyl-CoA + 2 NADPH + 2 H(+) = 20-methylheneicosan-1-ol + 2 NADP(+) + CoA</text>
        <dbReference type="Rhea" id="RHEA:81771"/>
        <dbReference type="ChEBI" id="CHEBI:15378"/>
        <dbReference type="ChEBI" id="CHEBI:57287"/>
        <dbReference type="ChEBI" id="CHEBI:57783"/>
        <dbReference type="ChEBI" id="CHEBI:58349"/>
        <dbReference type="ChEBI" id="CHEBI:84915"/>
        <dbReference type="ChEBI" id="CHEBI:232000"/>
    </reaction>
    <physiologicalReaction direction="left-to-right" evidence="25">
        <dbReference type="Rhea" id="RHEA:81772"/>
    </physiologicalReaction>
</comment>
<dbReference type="PANTHER" id="PTHR11011">
    <property type="entry name" value="MALE STERILITY PROTEIN 2-RELATED"/>
    <property type="match status" value="1"/>
</dbReference>
<evidence type="ECO:0000256" key="23">
    <source>
        <dbReference type="ARBA" id="ARBA00052665"/>
    </source>
</evidence>
<keyword evidence="9 26" id="KW-0472">Membrane</keyword>
<evidence type="ECO:0000313" key="29">
    <source>
        <dbReference type="Proteomes" id="UP000504617"/>
    </source>
</evidence>
<dbReference type="PANTHER" id="PTHR11011:SF120">
    <property type="entry name" value="FATTY ACYL-COA REDUCTASE 2"/>
    <property type="match status" value="1"/>
</dbReference>
<dbReference type="GO" id="GO:0080019">
    <property type="term" value="F:alcohol-forming very long-chain fatty acyl-CoA reductase activity"/>
    <property type="evidence" value="ECO:0007669"/>
    <property type="project" value="InterPro"/>
</dbReference>
<evidence type="ECO:0000313" key="30">
    <source>
        <dbReference type="RefSeq" id="XP_013914473.1"/>
    </source>
</evidence>
<comment type="catalytic activity">
    <reaction evidence="22">
        <text>a very long-chain fatty acyl-CoA + 2 NADPH + 2 H(+) = a very long-chain primary fatty alcohol + 2 NADP(+) + CoA</text>
        <dbReference type="Rhea" id="RHEA:81751"/>
        <dbReference type="ChEBI" id="CHEBI:15378"/>
        <dbReference type="ChEBI" id="CHEBI:57287"/>
        <dbReference type="ChEBI" id="CHEBI:57783"/>
        <dbReference type="ChEBI" id="CHEBI:58349"/>
        <dbReference type="ChEBI" id="CHEBI:138261"/>
        <dbReference type="ChEBI" id="CHEBI:138741"/>
    </reaction>
    <physiologicalReaction direction="left-to-right" evidence="22">
        <dbReference type="Rhea" id="RHEA:81752"/>
    </physiologicalReaction>
</comment>
<comment type="similarity">
    <text evidence="2 26">Belongs to the fatty acyl-CoA reductase family.</text>
</comment>
<evidence type="ECO:0000256" key="24">
    <source>
        <dbReference type="ARBA" id="ARBA00052883"/>
    </source>
</evidence>
<evidence type="ECO:0000256" key="2">
    <source>
        <dbReference type="ARBA" id="ARBA00005928"/>
    </source>
</evidence>
<dbReference type="GO" id="GO:0005778">
    <property type="term" value="C:peroxisomal membrane"/>
    <property type="evidence" value="ECO:0007669"/>
    <property type="project" value="UniProtKB-SubCell"/>
</dbReference>
<evidence type="ECO:0000256" key="7">
    <source>
        <dbReference type="ARBA" id="ARBA00023002"/>
    </source>
</evidence>
<evidence type="ECO:0000256" key="10">
    <source>
        <dbReference type="ARBA" id="ARBA00023140"/>
    </source>
</evidence>
<keyword evidence="5 26" id="KW-0521">NADP</keyword>
<keyword evidence="7 26" id="KW-0560">Oxidoreductase</keyword>
<dbReference type="GO" id="GO:0035336">
    <property type="term" value="P:long-chain fatty-acyl-CoA metabolic process"/>
    <property type="evidence" value="ECO:0007669"/>
    <property type="project" value="TreeGrafter"/>
</dbReference>
<evidence type="ECO:0000256" key="20">
    <source>
        <dbReference type="ARBA" id="ARBA00051173"/>
    </source>
</evidence>
<proteinExistence type="inferred from homology"/>
<evidence type="ECO:0000256" key="14">
    <source>
        <dbReference type="ARBA" id="ARBA00049865"/>
    </source>
</evidence>
<evidence type="ECO:0000256" key="22">
    <source>
        <dbReference type="ARBA" id="ARBA00051449"/>
    </source>
</evidence>
<comment type="catalytic activity">
    <reaction evidence="17">
        <text>an ultra-long-chain fatty acyl-CoA + 2 NADPH + 2 H(+) = an ultra long-chain primary fatty alcohol + 2 NADP(+) + CoA</text>
        <dbReference type="Rhea" id="RHEA:81755"/>
        <dbReference type="ChEBI" id="CHEBI:15378"/>
        <dbReference type="ChEBI" id="CHEBI:57287"/>
        <dbReference type="ChEBI" id="CHEBI:57783"/>
        <dbReference type="ChEBI" id="CHEBI:58349"/>
        <dbReference type="ChEBI" id="CHEBI:143016"/>
        <dbReference type="ChEBI" id="CHEBI:143018"/>
    </reaction>
    <physiologicalReaction direction="left-to-right" evidence="17">
        <dbReference type="Rhea" id="RHEA:81756"/>
    </physiologicalReaction>
</comment>
<comment type="catalytic activity">
    <reaction evidence="13">
        <text>a long-chain fatty acyl-CoA + 2 NADPH + 2 H(+) = a long-chain primary fatty alcohol + 2 NADP(+) + CoA</text>
        <dbReference type="Rhea" id="RHEA:52716"/>
        <dbReference type="ChEBI" id="CHEBI:15378"/>
        <dbReference type="ChEBI" id="CHEBI:57287"/>
        <dbReference type="ChEBI" id="CHEBI:57783"/>
        <dbReference type="ChEBI" id="CHEBI:58349"/>
        <dbReference type="ChEBI" id="CHEBI:77396"/>
        <dbReference type="ChEBI" id="CHEBI:83139"/>
        <dbReference type="EC" id="1.2.1.84"/>
    </reaction>
    <physiologicalReaction direction="left-to-right" evidence="13">
        <dbReference type="Rhea" id="RHEA:52717"/>
    </physiologicalReaction>
</comment>
<dbReference type="CDD" id="cd09071">
    <property type="entry name" value="FAR_C"/>
    <property type="match status" value="1"/>
</dbReference>
<evidence type="ECO:0000259" key="28">
    <source>
        <dbReference type="Pfam" id="PF07993"/>
    </source>
</evidence>
<comment type="catalytic activity">
    <reaction evidence="15">
        <text>eicosanoyl-CoA + 2 NADPH + 2 H(+) = eicosan-1-ol + 2 NADP(+) + CoA</text>
        <dbReference type="Rhea" id="RHEA:81727"/>
        <dbReference type="ChEBI" id="CHEBI:15378"/>
        <dbReference type="ChEBI" id="CHEBI:57287"/>
        <dbReference type="ChEBI" id="CHEBI:57380"/>
        <dbReference type="ChEBI" id="CHEBI:57783"/>
        <dbReference type="ChEBI" id="CHEBI:58349"/>
        <dbReference type="ChEBI" id="CHEBI:75627"/>
    </reaction>
    <physiologicalReaction direction="left-to-right" evidence="15">
        <dbReference type="Rhea" id="RHEA:81728"/>
    </physiologicalReaction>
</comment>
<evidence type="ECO:0000256" key="5">
    <source>
        <dbReference type="ARBA" id="ARBA00022857"/>
    </source>
</evidence>
<name>A0A6I9XUY2_9SAUR</name>
<feature type="transmembrane region" description="Helical" evidence="26">
    <location>
        <begin position="493"/>
        <end position="510"/>
    </location>
</feature>
<feature type="domain" description="Fatty acyl-CoA reductase C-terminal" evidence="27">
    <location>
        <begin position="381"/>
        <end position="473"/>
    </location>
</feature>
<evidence type="ECO:0000256" key="6">
    <source>
        <dbReference type="ARBA" id="ARBA00022989"/>
    </source>
</evidence>
<comment type="catalytic activity">
    <reaction evidence="19">
        <text>octacosanoyl-CoA + 2 NADPH + 2 H(+) = octacosan-1-ol + 2 NADP(+) + CoA</text>
        <dbReference type="Rhea" id="RHEA:81743"/>
        <dbReference type="ChEBI" id="CHEBI:15378"/>
        <dbReference type="ChEBI" id="CHEBI:28243"/>
        <dbReference type="ChEBI" id="CHEBI:57287"/>
        <dbReference type="ChEBI" id="CHEBI:57783"/>
        <dbReference type="ChEBI" id="CHEBI:58349"/>
        <dbReference type="ChEBI" id="CHEBI:74141"/>
    </reaction>
    <physiologicalReaction direction="left-to-right" evidence="19">
        <dbReference type="Rhea" id="RHEA:81744"/>
    </physiologicalReaction>
</comment>